<feature type="transmembrane region" description="Helical" evidence="1">
    <location>
        <begin position="66"/>
        <end position="87"/>
    </location>
</feature>
<keyword evidence="1" id="KW-1133">Transmembrane helix</keyword>
<dbReference type="AlphaFoldDB" id="A0A7Z2GNN9"/>
<protein>
    <submittedName>
        <fullName evidence="2">Uncharacterized protein</fullName>
    </submittedName>
</protein>
<proteinExistence type="predicted"/>
<evidence type="ECO:0000313" key="2">
    <source>
        <dbReference type="EMBL" id="QGZ65142.1"/>
    </source>
</evidence>
<gene>
    <name evidence="2" type="ORF">FAZ98_25535</name>
</gene>
<evidence type="ECO:0000313" key="3">
    <source>
        <dbReference type="Proteomes" id="UP000433577"/>
    </source>
</evidence>
<sequence>MESGKNDRDFALLAVVVATFVVFGIVWKSSSTFGLDLVTGLKVLTGLAITAFLARISRMQGGAGAFAFGKVWPVLLGLVWISTWPAFDYWAAGVDYFSSNSVSFAEDGTGGGLWWDAWYTQMFGLAALVGGGYTLRKLLRPRY</sequence>
<organism evidence="2 3">
    <name type="scientific">Paraburkholderia acidisoli</name>
    <dbReference type="NCBI Taxonomy" id="2571748"/>
    <lineage>
        <taxon>Bacteria</taxon>
        <taxon>Pseudomonadati</taxon>
        <taxon>Pseudomonadota</taxon>
        <taxon>Betaproteobacteria</taxon>
        <taxon>Burkholderiales</taxon>
        <taxon>Burkholderiaceae</taxon>
        <taxon>Paraburkholderia</taxon>
    </lineage>
</organism>
<keyword evidence="1" id="KW-0812">Transmembrane</keyword>
<name>A0A7Z2GNN9_9BURK</name>
<keyword evidence="3" id="KW-1185">Reference proteome</keyword>
<feature type="transmembrane region" description="Helical" evidence="1">
    <location>
        <begin position="10"/>
        <end position="27"/>
    </location>
</feature>
<feature type="transmembrane region" description="Helical" evidence="1">
    <location>
        <begin position="117"/>
        <end position="135"/>
    </location>
</feature>
<dbReference type="Proteomes" id="UP000433577">
    <property type="component" value="Chromosome 3"/>
</dbReference>
<keyword evidence="1" id="KW-0472">Membrane</keyword>
<dbReference type="RefSeq" id="WP_158955276.1">
    <property type="nucleotide sequence ID" value="NZ_CP046915.1"/>
</dbReference>
<reference evidence="2 3" key="1">
    <citation type="submission" date="2019-12" db="EMBL/GenBank/DDBJ databases">
        <title>Paraburkholderia acidiphila 7Q-K02 sp. nov and Paraburkholderia acidisoli DHF22 sp. nov., two strains isolated from forest soil.</title>
        <authorList>
            <person name="Gao Z."/>
            <person name="Qiu L."/>
        </authorList>
    </citation>
    <scope>NUCLEOTIDE SEQUENCE [LARGE SCALE GENOMIC DNA]</scope>
    <source>
        <strain evidence="2 3">DHF22</strain>
    </source>
</reference>
<feature type="transmembrane region" description="Helical" evidence="1">
    <location>
        <begin position="33"/>
        <end position="54"/>
    </location>
</feature>
<evidence type="ECO:0000256" key="1">
    <source>
        <dbReference type="SAM" id="Phobius"/>
    </source>
</evidence>
<accession>A0A7Z2GNN9</accession>
<dbReference type="EMBL" id="CP046915">
    <property type="protein sequence ID" value="QGZ65142.1"/>
    <property type="molecule type" value="Genomic_DNA"/>
</dbReference>
<dbReference type="KEGG" id="pacs:FAZ98_25535"/>